<evidence type="ECO:0000256" key="1">
    <source>
        <dbReference type="SAM" id="MobiDB-lite"/>
    </source>
</evidence>
<reference evidence="2 3" key="1">
    <citation type="journal article" date="2012" name="Genome Biol.">
        <title>Sequencing three crocodilian genomes to illuminate the evolution of archosaurs and amniotes.</title>
        <authorList>
            <person name="St John J.A."/>
            <person name="Braun E.L."/>
            <person name="Isberg S.R."/>
            <person name="Miles L.G."/>
            <person name="Chong A.Y."/>
            <person name="Gongora J."/>
            <person name="Dalzell P."/>
            <person name="Moran C."/>
            <person name="Bed'hom B."/>
            <person name="Abzhanov A."/>
            <person name="Burgess S.C."/>
            <person name="Cooksey A.M."/>
            <person name="Castoe T.A."/>
            <person name="Crawford N.G."/>
            <person name="Densmore L.D."/>
            <person name="Drew J.C."/>
            <person name="Edwards S.V."/>
            <person name="Faircloth B.C."/>
            <person name="Fujita M.K."/>
            <person name="Greenwold M.J."/>
            <person name="Hoffmann F.G."/>
            <person name="Howard J.M."/>
            <person name="Iguchi T."/>
            <person name="Janes D.E."/>
            <person name="Khan S.Y."/>
            <person name="Kohno S."/>
            <person name="de Koning A.J."/>
            <person name="Lance S.L."/>
            <person name="McCarthy F.M."/>
            <person name="McCormack J.E."/>
            <person name="Merchant M.E."/>
            <person name="Peterson D.G."/>
            <person name="Pollock D.D."/>
            <person name="Pourmand N."/>
            <person name="Raney B.J."/>
            <person name="Roessler K.A."/>
            <person name="Sanford J.R."/>
            <person name="Sawyer R.H."/>
            <person name="Schmidt C.J."/>
            <person name="Triplett E.W."/>
            <person name="Tuberville T.D."/>
            <person name="Venegas-Anaya M."/>
            <person name="Howard J.T."/>
            <person name="Jarvis E.D."/>
            <person name="Guillette L.J.Jr."/>
            <person name="Glenn T.C."/>
            <person name="Green R.E."/>
            <person name="Ray D.A."/>
        </authorList>
    </citation>
    <scope>NUCLEOTIDE SEQUENCE [LARGE SCALE GENOMIC DNA]</scope>
    <source>
        <strain evidence="2">KSC_2009_1</strain>
    </source>
</reference>
<keyword evidence="3" id="KW-1185">Reference proteome</keyword>
<sequence>MPPRAINPWRTPDPPPSTESGDFLVAPEVSAQHSCFTSLPSPPNKFSPTVCRNKYEEYKVNFLLFEPLYSNIFKVVIKDLPLKPTTL</sequence>
<organism evidence="2 3">
    <name type="scientific">Alligator mississippiensis</name>
    <name type="common">American alligator</name>
    <dbReference type="NCBI Taxonomy" id="8496"/>
    <lineage>
        <taxon>Eukaryota</taxon>
        <taxon>Metazoa</taxon>
        <taxon>Chordata</taxon>
        <taxon>Craniata</taxon>
        <taxon>Vertebrata</taxon>
        <taxon>Euteleostomi</taxon>
        <taxon>Archelosauria</taxon>
        <taxon>Archosauria</taxon>
        <taxon>Crocodylia</taxon>
        <taxon>Alligatoridae</taxon>
        <taxon>Alligatorinae</taxon>
        <taxon>Alligator</taxon>
    </lineage>
</organism>
<protein>
    <submittedName>
        <fullName evidence="2">Uncharacterized protein</fullName>
    </submittedName>
</protein>
<feature type="region of interest" description="Disordered" evidence="1">
    <location>
        <begin position="1"/>
        <end position="22"/>
    </location>
</feature>
<feature type="compositionally biased region" description="Pro residues" evidence="1">
    <location>
        <begin position="1"/>
        <end position="17"/>
    </location>
</feature>
<gene>
    <name evidence="2" type="ORF">Y1Q_0021638</name>
</gene>
<evidence type="ECO:0000313" key="3">
    <source>
        <dbReference type="Proteomes" id="UP000050525"/>
    </source>
</evidence>
<accession>A0A151PAJ0</accession>
<proteinExistence type="predicted"/>
<evidence type="ECO:0000313" key="2">
    <source>
        <dbReference type="EMBL" id="KYO46058.1"/>
    </source>
</evidence>
<dbReference type="EMBL" id="AKHW03000533">
    <property type="protein sequence ID" value="KYO46058.1"/>
    <property type="molecule type" value="Genomic_DNA"/>
</dbReference>
<dbReference type="Proteomes" id="UP000050525">
    <property type="component" value="Unassembled WGS sequence"/>
</dbReference>
<dbReference type="AlphaFoldDB" id="A0A151PAJ0"/>
<name>A0A151PAJ0_ALLMI</name>
<comment type="caution">
    <text evidence="2">The sequence shown here is derived from an EMBL/GenBank/DDBJ whole genome shotgun (WGS) entry which is preliminary data.</text>
</comment>